<keyword evidence="2" id="KW-1185">Reference proteome</keyword>
<dbReference type="EMBL" id="CCSB01000004">
    <property type="protein sequence ID" value="CDZ78760.1"/>
    <property type="molecule type" value="Genomic_DNA"/>
</dbReference>
<name>A0A078KWB7_9GAMM</name>
<dbReference type="OrthoDB" id="5641192at2"/>
<proteinExistence type="predicted"/>
<evidence type="ECO:0000313" key="2">
    <source>
        <dbReference type="Proteomes" id="UP000044071"/>
    </source>
</evidence>
<protein>
    <submittedName>
        <fullName evidence="1">Uncharacterized protein</fullName>
    </submittedName>
</protein>
<accession>A0A078KWB7</accession>
<organism evidence="1 2">
    <name type="scientific">Legionella massiliensis</name>
    <dbReference type="NCBI Taxonomy" id="1034943"/>
    <lineage>
        <taxon>Bacteria</taxon>
        <taxon>Pseudomonadati</taxon>
        <taxon>Pseudomonadota</taxon>
        <taxon>Gammaproteobacteria</taxon>
        <taxon>Legionellales</taxon>
        <taxon>Legionellaceae</taxon>
        <taxon>Legionella</taxon>
    </lineage>
</organism>
<gene>
    <name evidence="1" type="ORF">BN59_03074</name>
</gene>
<dbReference type="RefSeq" id="WP_044011950.1">
    <property type="nucleotide sequence ID" value="NZ_CCVW01000004.1"/>
</dbReference>
<dbReference type="AlphaFoldDB" id="A0A078KWB7"/>
<evidence type="ECO:0000313" key="1">
    <source>
        <dbReference type="EMBL" id="CDZ78760.1"/>
    </source>
</evidence>
<sequence>MWRGVIVFFTIIGSFCSFAEDTELKLYRPFVDGIQVVIKKKIAGDCWQQSQRIKREDAWRCTAEGKVYDPCFIKPVGARKEAICPYSPWSLNGVQINLSSAADDSSHTPLDMSEAYPWAVELTSGEKCQAVDEGQVYDGLQVHYQCNGQTVLIGRVQRCEAKWSILQRTPKGITTALVSKAWF</sequence>
<dbReference type="Proteomes" id="UP000044071">
    <property type="component" value="Unassembled WGS sequence"/>
</dbReference>
<dbReference type="eggNOG" id="ENOG5033FAU">
    <property type="taxonomic scope" value="Bacteria"/>
</dbReference>
<reference evidence="1" key="1">
    <citation type="submission" date="2014-06" db="EMBL/GenBank/DDBJ databases">
        <authorList>
            <person name="Urmite Genomes Urmite Genomes"/>
        </authorList>
    </citation>
    <scope>NUCLEOTIDE SEQUENCE [LARGE SCALE GENOMIC DNA]</scope>
</reference>